<dbReference type="InterPro" id="IPR001533">
    <property type="entry name" value="Pterin_deHydtase"/>
</dbReference>
<name>A0A1R2CTY2_9CILI</name>
<comment type="caution">
    <text evidence="6">The sequence shown here is derived from an EMBL/GenBank/DDBJ whole genome shotgun (WGS) entry which is preliminary data.</text>
</comment>
<evidence type="ECO:0000313" key="7">
    <source>
        <dbReference type="Proteomes" id="UP000187209"/>
    </source>
</evidence>
<dbReference type="AlphaFoldDB" id="A0A1R2CTY2"/>
<dbReference type="PANTHER" id="PTHR12599">
    <property type="entry name" value="PTERIN-4-ALPHA-CARBINOLAMINE DEHYDRATASE"/>
    <property type="match status" value="1"/>
</dbReference>
<evidence type="ECO:0000256" key="5">
    <source>
        <dbReference type="ARBA" id="ARBA00030497"/>
    </source>
</evidence>
<dbReference type="EC" id="4.2.1.96" evidence="3"/>
<gene>
    <name evidence="6" type="ORF">SteCoe_4778</name>
</gene>
<keyword evidence="4" id="KW-0456">Lyase</keyword>
<evidence type="ECO:0000256" key="2">
    <source>
        <dbReference type="ARBA" id="ARBA00006472"/>
    </source>
</evidence>
<proteinExistence type="inferred from homology"/>
<evidence type="ECO:0000256" key="3">
    <source>
        <dbReference type="ARBA" id="ARBA00013252"/>
    </source>
</evidence>
<dbReference type="Proteomes" id="UP000187209">
    <property type="component" value="Unassembled WGS sequence"/>
</dbReference>
<dbReference type="SUPFAM" id="SSF55248">
    <property type="entry name" value="PCD-like"/>
    <property type="match status" value="1"/>
</dbReference>
<keyword evidence="7" id="KW-1185">Reference proteome</keyword>
<dbReference type="NCBIfam" id="NF002018">
    <property type="entry name" value="PRK00823.1-3"/>
    <property type="match status" value="1"/>
</dbReference>
<dbReference type="GO" id="GO:0008124">
    <property type="term" value="F:4-alpha-hydroxytetrahydrobiopterin dehydratase activity"/>
    <property type="evidence" value="ECO:0007669"/>
    <property type="project" value="UniProtKB-EC"/>
</dbReference>
<organism evidence="6 7">
    <name type="scientific">Stentor coeruleus</name>
    <dbReference type="NCBI Taxonomy" id="5963"/>
    <lineage>
        <taxon>Eukaryota</taxon>
        <taxon>Sar</taxon>
        <taxon>Alveolata</taxon>
        <taxon>Ciliophora</taxon>
        <taxon>Postciliodesmatophora</taxon>
        <taxon>Heterotrichea</taxon>
        <taxon>Heterotrichida</taxon>
        <taxon>Stentoridae</taxon>
        <taxon>Stentor</taxon>
    </lineage>
</organism>
<dbReference type="PANTHER" id="PTHR12599:SF0">
    <property type="entry name" value="PTERIN-4-ALPHA-CARBINOLAMINE DEHYDRATASE"/>
    <property type="match status" value="1"/>
</dbReference>
<comment type="similarity">
    <text evidence="2">Belongs to the pterin-4-alpha-carbinolamine dehydratase family.</text>
</comment>
<dbReference type="OrthoDB" id="277398at2759"/>
<dbReference type="InterPro" id="IPR036428">
    <property type="entry name" value="PCD_sf"/>
</dbReference>
<dbReference type="HAMAP" id="MF_00434">
    <property type="entry name" value="Pterin_4_alpha"/>
    <property type="match status" value="1"/>
</dbReference>
<evidence type="ECO:0000313" key="6">
    <source>
        <dbReference type="EMBL" id="OMJ92441.1"/>
    </source>
</evidence>
<dbReference type="GO" id="GO:0006729">
    <property type="term" value="P:tetrahydrobiopterin biosynthetic process"/>
    <property type="evidence" value="ECO:0007669"/>
    <property type="project" value="InterPro"/>
</dbReference>
<evidence type="ECO:0000256" key="4">
    <source>
        <dbReference type="ARBA" id="ARBA00023239"/>
    </source>
</evidence>
<protein>
    <recommendedName>
        <fullName evidence="3">4a-hydroxytetrahydrobiopterin dehydratase</fullName>
        <ecNumber evidence="3">4.2.1.96</ecNumber>
    </recommendedName>
    <alternativeName>
        <fullName evidence="5">4-alpha-hydroxy-tetrahydropterin dehydratase</fullName>
    </alternativeName>
</protein>
<dbReference type="EMBL" id="MPUH01000061">
    <property type="protein sequence ID" value="OMJ92441.1"/>
    <property type="molecule type" value="Genomic_DNA"/>
</dbReference>
<evidence type="ECO:0000256" key="1">
    <source>
        <dbReference type="ARBA" id="ARBA00001554"/>
    </source>
</evidence>
<dbReference type="Gene3D" id="3.30.1360.20">
    <property type="entry name" value="Transcriptional coactivator/pterin dehydratase"/>
    <property type="match status" value="1"/>
</dbReference>
<accession>A0A1R2CTY2</accession>
<comment type="catalytic activity">
    <reaction evidence="1">
        <text>(4aS,6R)-4a-hydroxy-L-erythro-5,6,7,8-tetrahydrobiopterin = (6R)-L-erythro-6,7-dihydrobiopterin + H2O</text>
        <dbReference type="Rhea" id="RHEA:11920"/>
        <dbReference type="ChEBI" id="CHEBI:15377"/>
        <dbReference type="ChEBI" id="CHEBI:15642"/>
        <dbReference type="ChEBI" id="CHEBI:43120"/>
        <dbReference type="EC" id="4.2.1.96"/>
    </reaction>
</comment>
<reference evidence="6 7" key="1">
    <citation type="submission" date="2016-11" db="EMBL/GenBank/DDBJ databases">
        <title>The macronuclear genome of Stentor coeruleus: a giant cell with tiny introns.</title>
        <authorList>
            <person name="Slabodnick M."/>
            <person name="Ruby J.G."/>
            <person name="Reiff S.B."/>
            <person name="Swart E.C."/>
            <person name="Gosai S."/>
            <person name="Prabakaran S."/>
            <person name="Witkowska E."/>
            <person name="Larue G.E."/>
            <person name="Fisher S."/>
            <person name="Freeman R.M."/>
            <person name="Gunawardena J."/>
            <person name="Chu W."/>
            <person name="Stover N.A."/>
            <person name="Gregory B.D."/>
            <person name="Nowacki M."/>
            <person name="Derisi J."/>
            <person name="Roy S.W."/>
            <person name="Marshall W.F."/>
            <person name="Sood P."/>
        </authorList>
    </citation>
    <scope>NUCLEOTIDE SEQUENCE [LARGE SCALE GENOMIC DNA]</scope>
    <source>
        <strain evidence="6">WM001</strain>
    </source>
</reference>
<sequence>MKVSFRLFSSLLNASEFNVAKSALPTWAFADNKSVRKLFTFKDFNEAWEFMELVAKVAEQHDHHPEWSNVYNRVDVTLTTHSAGGLTSKDVWLAKFMDKAETLVKHEHEE</sequence>
<dbReference type="Pfam" id="PF01329">
    <property type="entry name" value="Pterin_4a"/>
    <property type="match status" value="1"/>
</dbReference>